<sequence length="128" mass="14162">FDIVRATSPLTSTFTKAYGSKHLIGSGPLLQTKKLDVVENGFKSPERLLDLGLRFFSPKEVALLHHFPYVEGGSQSAPEDPHTGVPQYTLSFPASITQRQRLQLLGNSLNVQVVAELLKQVLFSETIR</sequence>
<evidence type="ECO:0000313" key="1">
    <source>
        <dbReference type="EMBL" id="KAJ2813987.1"/>
    </source>
</evidence>
<dbReference type="EMBL" id="JANBUP010000009">
    <property type="protein sequence ID" value="KAJ2813987.1"/>
    <property type="molecule type" value="Genomic_DNA"/>
</dbReference>
<protein>
    <submittedName>
        <fullName evidence="1">Uncharacterized protein</fullName>
    </submittedName>
</protein>
<dbReference type="Proteomes" id="UP001140096">
    <property type="component" value="Unassembled WGS sequence"/>
</dbReference>
<evidence type="ECO:0000313" key="2">
    <source>
        <dbReference type="Proteomes" id="UP001140096"/>
    </source>
</evidence>
<feature type="non-terminal residue" evidence="1">
    <location>
        <position position="1"/>
    </location>
</feature>
<organism evidence="1 2">
    <name type="scientific">Coemansia furcata</name>
    <dbReference type="NCBI Taxonomy" id="417177"/>
    <lineage>
        <taxon>Eukaryota</taxon>
        <taxon>Fungi</taxon>
        <taxon>Fungi incertae sedis</taxon>
        <taxon>Zoopagomycota</taxon>
        <taxon>Kickxellomycotina</taxon>
        <taxon>Kickxellomycetes</taxon>
        <taxon>Kickxellales</taxon>
        <taxon>Kickxellaceae</taxon>
        <taxon>Coemansia</taxon>
    </lineage>
</organism>
<name>A0ACC1LSR1_9FUNG</name>
<proteinExistence type="predicted"/>
<comment type="caution">
    <text evidence="1">The sequence shown here is derived from an EMBL/GenBank/DDBJ whole genome shotgun (WGS) entry which is preliminary data.</text>
</comment>
<reference evidence="1" key="1">
    <citation type="submission" date="2022-07" db="EMBL/GenBank/DDBJ databases">
        <title>Phylogenomic reconstructions and comparative analyses of Kickxellomycotina fungi.</title>
        <authorList>
            <person name="Reynolds N.K."/>
            <person name="Stajich J.E."/>
            <person name="Barry K."/>
            <person name="Grigoriev I.V."/>
            <person name="Crous P."/>
            <person name="Smith M.E."/>
        </authorList>
    </citation>
    <scope>NUCLEOTIDE SEQUENCE</scope>
    <source>
        <strain evidence="1">CBS 102833</strain>
    </source>
</reference>
<gene>
    <name evidence="1" type="ORF">H4S07_000230</name>
</gene>
<keyword evidence="2" id="KW-1185">Reference proteome</keyword>
<accession>A0ACC1LSR1</accession>